<dbReference type="SMART" id="SM00490">
    <property type="entry name" value="HELICc"/>
    <property type="match status" value="1"/>
</dbReference>
<sequence length="1006" mass="113407">MSLKIEKLQYSKRLSSSHQGVVSGFIIRIPISMGMKGSLKRKAVGESALSGDEGAESGSDIEYDIVNNIAINSSDSDDDESEDLDAYEEQDVIEYSDDEDQPKIQAKKSTDKMKTMPKLEMSDGEGDDDPDDVNEYFSTTAMDTKKHKKGSFPSFGFSKLVLSNISRKGFHQPTPIQRKTIPLILQSRDIVGMARTGSGKTAAFILPMIEKLKCHSSKVGARAVILSPSRELAMQTHRVFKDFSRGTDLRSVLLTGGDSLEDQFGMMMSNPDVIVATPGRFLHLKVEMNLDLKSVEYAVFDESDRLFEMGFEEQLNELLAALPANRQTLLFSATLPNSLVDFAKAGLTNPVLVRLDAETKISENLEMLFLTTKHDEREANLLYLLQEIIKIPLATEEQIKLLKSRSQDNDSDDDSDREQGKRKHAKGKKGKFKKVRMPAANELPSEKSTILFVPTRHHVEYIANLLKKCGYLVSYIYGTLDQRARNRQLYNFRAGLTSILVVTDVAARGVDIPMLANVVNYTLPSSSKIFVHRVGRTARAGNRGWAYSIVSESELPYLLELELFLGRKVLTTEMYETAADALKKKWIEQGKDEILFQQPSISYTNRLVLGSCPRLDLESMGDLHKNLMSDFELETLKGVAKRAEKLYLRTRTAASAESVKRSKQLISAGWDEQNVRFGKNLEKEKIDFLAKLQGRRNKETVFEFARNADDETSMLMKKRRTQVAPIQEKARRRRELSEMEKAAGMSHGLQDEILDDHSGISTNTVSEEVLQSFEDADKVLQEQELGRKMPKSFRDPNFFLSHFAPRGGQQDNELQLTSGFTTDAAHAAYDINGDDKVQVHKQTATVKWDKKKKKYINAQGADNKKYITGESGQKIPASFRSGKFAEWSKARNLQPIKVGAKESPAAMNLLKNPAQSNPADGQRRIHGKFKHKQIKAPKLPDKHRDDYEKQKKKVKEALERGTRVKGYNNQGGARNELQSASQIRKQRQTKEKRKAKNARPSKKRKF</sequence>
<dbReference type="InterPro" id="IPR001650">
    <property type="entry name" value="Helicase_C-like"/>
</dbReference>
<gene>
    <name evidence="21" type="ORF">HG536_0G02620</name>
</gene>
<dbReference type="GO" id="GO:0003723">
    <property type="term" value="F:RNA binding"/>
    <property type="evidence" value="ECO:0007669"/>
    <property type="project" value="UniProtKB-KW"/>
</dbReference>
<dbReference type="CDD" id="cd18787">
    <property type="entry name" value="SF2_C_DEAD"/>
    <property type="match status" value="1"/>
</dbReference>
<evidence type="ECO:0000256" key="4">
    <source>
        <dbReference type="ARBA" id="ARBA00012552"/>
    </source>
</evidence>
<feature type="region of interest" description="Disordered" evidence="17">
    <location>
        <begin position="402"/>
        <end position="438"/>
    </location>
</feature>
<dbReference type="AlphaFoldDB" id="A0A7G3ZLL5"/>
<evidence type="ECO:0000256" key="3">
    <source>
        <dbReference type="ARBA" id="ARBA00010379"/>
    </source>
</evidence>
<protein>
    <recommendedName>
        <fullName evidence="5">ATP-dependent RNA helicase DBP10</fullName>
        <ecNumber evidence="4">3.6.4.13</ecNumber>
    </recommendedName>
    <alternativeName>
        <fullName evidence="6">ATP-dependent RNA helicase dbp10</fullName>
    </alternativeName>
</protein>
<evidence type="ECO:0000259" key="18">
    <source>
        <dbReference type="PROSITE" id="PS51192"/>
    </source>
</evidence>
<comment type="similarity">
    <text evidence="3">Belongs to the DEAD box helicase family. DDX54/DBP10 subfamily.</text>
</comment>
<dbReference type="GO" id="GO:0006364">
    <property type="term" value="P:rRNA processing"/>
    <property type="evidence" value="ECO:0007669"/>
    <property type="project" value="UniProtKB-KW"/>
</dbReference>
<dbReference type="InterPro" id="IPR014014">
    <property type="entry name" value="RNA_helicase_DEAD_Q_motif"/>
</dbReference>
<feature type="compositionally biased region" description="Basic and acidic residues" evidence="17">
    <location>
        <begin position="938"/>
        <end position="962"/>
    </location>
</feature>
<evidence type="ECO:0000256" key="17">
    <source>
        <dbReference type="SAM" id="MobiDB-lite"/>
    </source>
</evidence>
<evidence type="ECO:0000256" key="15">
    <source>
        <dbReference type="ARBA" id="ARBA00047984"/>
    </source>
</evidence>
<feature type="compositionally biased region" description="Basic residues" evidence="17">
    <location>
        <begin position="420"/>
        <end position="436"/>
    </location>
</feature>
<feature type="short sequence motif" description="Q motif" evidence="16">
    <location>
        <begin position="150"/>
        <end position="178"/>
    </location>
</feature>
<evidence type="ECO:0000256" key="16">
    <source>
        <dbReference type="PROSITE-ProRule" id="PRU00552"/>
    </source>
</evidence>
<evidence type="ECO:0000256" key="12">
    <source>
        <dbReference type="ARBA" id="ARBA00022840"/>
    </source>
</evidence>
<dbReference type="InterPro" id="IPR033517">
    <property type="entry name" value="DDX54/DBP10_DEAD-box_helicase"/>
</dbReference>
<dbReference type="Proteomes" id="UP000515788">
    <property type="component" value="Chromosome 7"/>
</dbReference>
<evidence type="ECO:0000259" key="19">
    <source>
        <dbReference type="PROSITE" id="PS51194"/>
    </source>
</evidence>
<dbReference type="GeneID" id="59327642"/>
<dbReference type="CDD" id="cd17959">
    <property type="entry name" value="DEADc_DDX54"/>
    <property type="match status" value="1"/>
</dbReference>
<dbReference type="GO" id="GO:0005730">
    <property type="term" value="C:nucleolus"/>
    <property type="evidence" value="ECO:0007669"/>
    <property type="project" value="UniProtKB-SubCell"/>
</dbReference>
<dbReference type="OrthoDB" id="10261375at2759"/>
<keyword evidence="9" id="KW-0547">Nucleotide-binding</keyword>
<comment type="catalytic activity">
    <reaction evidence="15">
        <text>ATP + H2O = ADP + phosphate + H(+)</text>
        <dbReference type="Rhea" id="RHEA:13065"/>
        <dbReference type="ChEBI" id="CHEBI:15377"/>
        <dbReference type="ChEBI" id="CHEBI:15378"/>
        <dbReference type="ChEBI" id="CHEBI:30616"/>
        <dbReference type="ChEBI" id="CHEBI:43474"/>
        <dbReference type="ChEBI" id="CHEBI:456216"/>
        <dbReference type="EC" id="3.6.4.13"/>
    </reaction>
</comment>
<dbReference type="PROSITE" id="PS51194">
    <property type="entry name" value="HELICASE_CTER"/>
    <property type="match status" value="1"/>
</dbReference>
<keyword evidence="13" id="KW-0694">RNA-binding</keyword>
<keyword evidence="11" id="KW-0347">Helicase</keyword>
<dbReference type="GO" id="GO:0003724">
    <property type="term" value="F:RNA helicase activity"/>
    <property type="evidence" value="ECO:0007669"/>
    <property type="project" value="UniProtKB-EC"/>
</dbReference>
<keyword evidence="12" id="KW-0067">ATP-binding</keyword>
<feature type="compositionally biased region" description="Basic residues" evidence="17">
    <location>
        <begin position="984"/>
        <end position="1006"/>
    </location>
</feature>
<evidence type="ECO:0000313" key="21">
    <source>
        <dbReference type="EMBL" id="QLL34401.1"/>
    </source>
</evidence>
<feature type="region of interest" description="Disordered" evidence="17">
    <location>
        <begin position="911"/>
        <end position="1006"/>
    </location>
</feature>
<evidence type="ECO:0000256" key="14">
    <source>
        <dbReference type="ARBA" id="ARBA00023242"/>
    </source>
</evidence>
<feature type="domain" description="Helicase ATP-binding" evidence="18">
    <location>
        <begin position="181"/>
        <end position="353"/>
    </location>
</feature>
<evidence type="ECO:0000256" key="5">
    <source>
        <dbReference type="ARBA" id="ARBA00019117"/>
    </source>
</evidence>
<feature type="compositionally biased region" description="Polar residues" evidence="17">
    <location>
        <begin position="967"/>
        <end position="983"/>
    </location>
</feature>
<dbReference type="Pfam" id="PF00270">
    <property type="entry name" value="DEAD"/>
    <property type="match status" value="1"/>
</dbReference>
<dbReference type="SMART" id="SM00487">
    <property type="entry name" value="DEXDc"/>
    <property type="match status" value="1"/>
</dbReference>
<organism evidence="21 22">
    <name type="scientific">Torulaspora globosa</name>
    <dbReference type="NCBI Taxonomy" id="48254"/>
    <lineage>
        <taxon>Eukaryota</taxon>
        <taxon>Fungi</taxon>
        <taxon>Dikarya</taxon>
        <taxon>Ascomycota</taxon>
        <taxon>Saccharomycotina</taxon>
        <taxon>Saccharomycetes</taxon>
        <taxon>Saccharomycetales</taxon>
        <taxon>Saccharomycetaceae</taxon>
        <taxon>Torulaspora</taxon>
    </lineage>
</organism>
<comment type="function">
    <text evidence="1">ATP-binding RNA helicase involved in the biogenesis of 60S ribosomal subunits and is required for the normal formation of 25S and 5.8S rRNAs.</text>
</comment>
<evidence type="ECO:0000256" key="11">
    <source>
        <dbReference type="ARBA" id="ARBA00022806"/>
    </source>
</evidence>
<evidence type="ECO:0000256" key="7">
    <source>
        <dbReference type="ARBA" id="ARBA00022517"/>
    </source>
</evidence>
<dbReference type="EC" id="3.6.4.13" evidence="4"/>
<evidence type="ECO:0000256" key="6">
    <source>
        <dbReference type="ARBA" id="ARBA00021760"/>
    </source>
</evidence>
<dbReference type="GO" id="GO:0005829">
    <property type="term" value="C:cytosol"/>
    <property type="evidence" value="ECO:0007669"/>
    <property type="project" value="TreeGrafter"/>
</dbReference>
<reference evidence="21 22" key="1">
    <citation type="submission" date="2020-06" db="EMBL/GenBank/DDBJ databases">
        <title>The yeast mating-type switching endonuclease HO is a domesticated member of an unorthodox homing genetic element family.</title>
        <authorList>
            <person name="Coughlan A.Y."/>
            <person name="Lombardi L."/>
            <person name="Braun-Galleani S."/>
            <person name="Martos A.R."/>
            <person name="Galeote V."/>
            <person name="Bigey F."/>
            <person name="Dequin S."/>
            <person name="Byrne K.P."/>
            <person name="Wolfe K.H."/>
        </authorList>
    </citation>
    <scope>NUCLEOTIDE SEQUENCE [LARGE SCALE GENOMIC DNA]</scope>
    <source>
        <strain evidence="21 22">CBS764</strain>
    </source>
</reference>
<dbReference type="InterPro" id="IPR027417">
    <property type="entry name" value="P-loop_NTPase"/>
</dbReference>
<dbReference type="PANTHER" id="PTHR47959">
    <property type="entry name" value="ATP-DEPENDENT RNA HELICASE RHLE-RELATED"/>
    <property type="match status" value="1"/>
</dbReference>
<feature type="domain" description="DEAD-box RNA helicase Q" evidence="20">
    <location>
        <begin position="150"/>
        <end position="178"/>
    </location>
</feature>
<keyword evidence="10" id="KW-0378">Hydrolase</keyword>
<keyword evidence="22" id="KW-1185">Reference proteome</keyword>
<dbReference type="GO" id="GO:0005524">
    <property type="term" value="F:ATP binding"/>
    <property type="evidence" value="ECO:0007669"/>
    <property type="project" value="UniProtKB-KW"/>
</dbReference>
<dbReference type="RefSeq" id="XP_037141075.1">
    <property type="nucleotide sequence ID" value="XM_037285179.1"/>
</dbReference>
<keyword evidence="14" id="KW-0539">Nucleus</keyword>
<dbReference type="Pfam" id="PF00271">
    <property type="entry name" value="Helicase_C"/>
    <property type="match status" value="1"/>
</dbReference>
<evidence type="ECO:0000256" key="9">
    <source>
        <dbReference type="ARBA" id="ARBA00022741"/>
    </source>
</evidence>
<evidence type="ECO:0000313" key="22">
    <source>
        <dbReference type="Proteomes" id="UP000515788"/>
    </source>
</evidence>
<dbReference type="EMBL" id="CP059252">
    <property type="protein sequence ID" value="QLL34401.1"/>
    <property type="molecule type" value="Genomic_DNA"/>
</dbReference>
<name>A0A7G3ZLL5_9SACH</name>
<evidence type="ECO:0000256" key="2">
    <source>
        <dbReference type="ARBA" id="ARBA00004604"/>
    </source>
</evidence>
<dbReference type="PROSITE" id="PS51195">
    <property type="entry name" value="Q_MOTIF"/>
    <property type="match status" value="1"/>
</dbReference>
<evidence type="ECO:0000259" key="20">
    <source>
        <dbReference type="PROSITE" id="PS51195"/>
    </source>
</evidence>
<feature type="compositionally biased region" description="Acidic residues" evidence="17">
    <location>
        <begin position="122"/>
        <end position="131"/>
    </location>
</feature>
<feature type="region of interest" description="Disordered" evidence="17">
    <location>
        <begin position="92"/>
        <end position="131"/>
    </location>
</feature>
<dbReference type="InterPro" id="IPR050079">
    <property type="entry name" value="DEAD_box_RNA_helicase"/>
</dbReference>
<dbReference type="GO" id="GO:0016787">
    <property type="term" value="F:hydrolase activity"/>
    <property type="evidence" value="ECO:0007669"/>
    <property type="project" value="UniProtKB-KW"/>
</dbReference>
<dbReference type="Pfam" id="PF08147">
    <property type="entry name" value="DBP10CT"/>
    <property type="match status" value="1"/>
</dbReference>
<accession>A0A7G3ZLL5</accession>
<evidence type="ECO:0000256" key="1">
    <source>
        <dbReference type="ARBA" id="ARBA00003706"/>
    </source>
</evidence>
<dbReference type="PANTHER" id="PTHR47959:SF8">
    <property type="entry name" value="RNA HELICASE"/>
    <property type="match status" value="1"/>
</dbReference>
<comment type="subcellular location">
    <subcellularLocation>
        <location evidence="2">Nucleus</location>
        <location evidence="2">Nucleolus</location>
    </subcellularLocation>
</comment>
<dbReference type="InterPro" id="IPR014001">
    <property type="entry name" value="Helicase_ATP-bd"/>
</dbReference>
<dbReference type="SUPFAM" id="SSF52540">
    <property type="entry name" value="P-loop containing nucleoside triphosphate hydrolases"/>
    <property type="match status" value="2"/>
</dbReference>
<keyword evidence="7" id="KW-0690">Ribosome biogenesis</keyword>
<keyword evidence="8" id="KW-0698">rRNA processing</keyword>
<dbReference type="InterPro" id="IPR011545">
    <property type="entry name" value="DEAD/DEAH_box_helicase_dom"/>
</dbReference>
<dbReference type="KEGG" id="tgb:HG536_0G02620"/>
<dbReference type="InterPro" id="IPR012541">
    <property type="entry name" value="DBP10_C"/>
</dbReference>
<dbReference type="PROSITE" id="PS51192">
    <property type="entry name" value="HELICASE_ATP_BIND_1"/>
    <property type="match status" value="1"/>
</dbReference>
<evidence type="ECO:0000256" key="8">
    <source>
        <dbReference type="ARBA" id="ARBA00022552"/>
    </source>
</evidence>
<dbReference type="FunFam" id="3.40.50.300:FF:000865">
    <property type="entry name" value="ATP-dependent RNA helicase DDX54"/>
    <property type="match status" value="1"/>
</dbReference>
<dbReference type="Gene3D" id="3.40.50.300">
    <property type="entry name" value="P-loop containing nucleotide triphosphate hydrolases"/>
    <property type="match status" value="2"/>
</dbReference>
<evidence type="ECO:0000256" key="13">
    <source>
        <dbReference type="ARBA" id="ARBA00022884"/>
    </source>
</evidence>
<evidence type="ECO:0000256" key="10">
    <source>
        <dbReference type="ARBA" id="ARBA00022801"/>
    </source>
</evidence>
<dbReference type="SMART" id="SM01123">
    <property type="entry name" value="DBP10CT"/>
    <property type="match status" value="1"/>
</dbReference>
<feature type="domain" description="Helicase C-terminal" evidence="19">
    <location>
        <begin position="431"/>
        <end position="582"/>
    </location>
</feature>
<proteinExistence type="inferred from homology"/>
<feature type="compositionally biased region" description="Basic residues" evidence="17">
    <location>
        <begin position="924"/>
        <end position="935"/>
    </location>
</feature>